<dbReference type="InterPro" id="IPR036681">
    <property type="entry name" value="PgpA-like_sf"/>
</dbReference>
<comment type="subcellular location">
    <subcellularLocation>
        <location evidence="1">Cell inner membrane</location>
        <topology evidence="1">Multi-pass membrane protein</topology>
    </subcellularLocation>
</comment>
<dbReference type="GO" id="GO:0046872">
    <property type="term" value="F:metal ion binding"/>
    <property type="evidence" value="ECO:0007669"/>
    <property type="project" value="UniProtKB-KW"/>
</dbReference>
<evidence type="ECO:0000313" key="6">
    <source>
        <dbReference type="Proteomes" id="UP000224974"/>
    </source>
</evidence>
<dbReference type="PIRSF" id="PIRSF006162">
    <property type="entry name" value="PgpA"/>
    <property type="match status" value="1"/>
</dbReference>
<gene>
    <name evidence="5" type="primary">pgpA</name>
    <name evidence="4" type="ORF">CRN84_08995</name>
    <name evidence="5" type="ORF">NCTC12282_02676</name>
</gene>
<evidence type="ECO:0000313" key="4">
    <source>
        <dbReference type="EMBL" id="PHI29455.1"/>
    </source>
</evidence>
<reference evidence="6" key="2">
    <citation type="submission" date="2017-09" db="EMBL/GenBank/DDBJ databases">
        <title>FDA dAtabase for Regulatory Grade micrObial Sequences (FDA-ARGOS): Supporting development and validation of Infectious Disease Dx tests.</title>
        <authorList>
            <person name="Minogue T."/>
            <person name="Wolcott M."/>
            <person name="Wasieloski L."/>
            <person name="Aguilar W."/>
            <person name="Moore D."/>
            <person name="Tallon L."/>
            <person name="Sadzewicz L."/>
            <person name="Ott S."/>
            <person name="Zhao X."/>
            <person name="Nagaraj S."/>
            <person name="Vavikolanu K."/>
            <person name="Aluvathingal J."/>
            <person name="Nadendla S."/>
            <person name="Sichtig H."/>
        </authorList>
    </citation>
    <scope>NUCLEOTIDE SEQUENCE [LARGE SCALE GENOMIC DNA]</scope>
    <source>
        <strain evidence="6">FDAARGOS_387</strain>
    </source>
</reference>
<feature type="domain" description="YutG/PgpA" evidence="3">
    <location>
        <begin position="20"/>
        <end position="158"/>
    </location>
</feature>
<dbReference type="GO" id="GO:0005886">
    <property type="term" value="C:plasma membrane"/>
    <property type="evidence" value="ECO:0007669"/>
    <property type="project" value="UniProtKB-SubCell"/>
</dbReference>
<keyword evidence="6" id="KW-1185">Reference proteome</keyword>
<dbReference type="OrthoDB" id="9804091at2"/>
<feature type="transmembrane region" description="Helical" evidence="2">
    <location>
        <begin position="54"/>
        <end position="72"/>
    </location>
</feature>
<comment type="pathway">
    <text evidence="1">Phospholipid metabolism; phosphatidylglycerol biosynthesis; phosphatidylglycerol from CDP-diacylglycerol: step 2/2.</text>
</comment>
<dbReference type="GO" id="GO:0008962">
    <property type="term" value="F:phosphatidylglycerophosphatase activity"/>
    <property type="evidence" value="ECO:0007669"/>
    <property type="project" value="UniProtKB-EC"/>
</dbReference>
<dbReference type="STRING" id="1111728.GCA_000427805_00336"/>
<dbReference type="Pfam" id="PF04608">
    <property type="entry name" value="PgpA"/>
    <property type="match status" value="1"/>
</dbReference>
<keyword evidence="1" id="KW-1208">Phospholipid metabolism</keyword>
<evidence type="ECO:0000256" key="1">
    <source>
        <dbReference type="PIRNR" id="PIRNR006162"/>
    </source>
</evidence>
<keyword evidence="2" id="KW-1133">Transmembrane helix</keyword>
<feature type="transmembrane region" description="Helical" evidence="2">
    <location>
        <begin position="136"/>
        <end position="158"/>
    </location>
</feature>
<dbReference type="EMBL" id="CAADJA010000002">
    <property type="protein sequence ID" value="VFS47737.1"/>
    <property type="molecule type" value="Genomic_DNA"/>
</dbReference>
<dbReference type="PANTHER" id="PTHR36305:SF1">
    <property type="entry name" value="PHOSPHATIDYLGLYCEROPHOSPHATASE A"/>
    <property type="match status" value="1"/>
</dbReference>
<keyword evidence="1" id="KW-0595">Phospholipid degradation</keyword>
<comment type="catalytic activity">
    <reaction evidence="1">
        <text>a 1,2-diacyl-sn-glycero-3-phospho-(1'-sn-glycero-3'-phosphate) + H2O = a 1,2-diacyl-sn-glycero-3-phospho-(1'-sn-glycerol) + phosphate</text>
        <dbReference type="Rhea" id="RHEA:33751"/>
        <dbReference type="ChEBI" id="CHEBI:15377"/>
        <dbReference type="ChEBI" id="CHEBI:43474"/>
        <dbReference type="ChEBI" id="CHEBI:60110"/>
        <dbReference type="ChEBI" id="CHEBI:64716"/>
        <dbReference type="EC" id="3.1.3.27"/>
    </reaction>
</comment>
<keyword evidence="1" id="KW-0997">Cell inner membrane</keyword>
<dbReference type="InterPro" id="IPR026037">
    <property type="entry name" value="PgpA"/>
</dbReference>
<proteinExistence type="predicted"/>
<reference evidence="5 7" key="3">
    <citation type="submission" date="2019-03" db="EMBL/GenBank/DDBJ databases">
        <authorList>
            <consortium name="Pathogen Informatics"/>
        </authorList>
    </citation>
    <scope>NUCLEOTIDE SEQUENCE [LARGE SCALE GENOMIC DNA]</scope>
    <source>
        <strain evidence="5 7">NCTC12282</strain>
    </source>
</reference>
<keyword evidence="1" id="KW-0443">Lipid metabolism</keyword>
<dbReference type="UniPathway" id="UPA00084">
    <property type="reaction ID" value="UER00504"/>
</dbReference>
<keyword evidence="1" id="KW-0479">Metal-binding</keyword>
<dbReference type="PANTHER" id="PTHR36305">
    <property type="entry name" value="PHOSPHATIDYLGLYCEROPHOSPHATASE A"/>
    <property type="match status" value="1"/>
</dbReference>
<dbReference type="GO" id="GO:0009395">
    <property type="term" value="P:phospholipid catabolic process"/>
    <property type="evidence" value="ECO:0007669"/>
    <property type="project" value="UniProtKB-KW"/>
</dbReference>
<sequence length="162" mass="17758">MSLTIKPELRRLSLTNPLHWIAVGFGSGLSPKAPGTMGTIAAIPFFLLLQPLSIPAYLGVLLVAFVIGVWACQSATDTIGQEDHGGLVWDEFVGLWITCIALPQGFGWILLAFVLFRFFDILKPWPINWVEKRYSGGFGVMMDDVIAGVIALAVVQLIRLFV</sequence>
<protein>
    <recommendedName>
        <fullName evidence="1">Phosphatidylglycerophosphatase A</fullName>
        <ecNumber evidence="1">3.1.3.27</ecNumber>
    </recommendedName>
    <alternativeName>
        <fullName evidence="1">Phosphatidylglycerolphosphate phosphatase A</fullName>
    </alternativeName>
</protein>
<dbReference type="GO" id="GO:0006655">
    <property type="term" value="P:phosphatidylglycerol biosynthetic process"/>
    <property type="evidence" value="ECO:0007669"/>
    <property type="project" value="UniProtKB-UniPathway"/>
</dbReference>
<keyword evidence="1 2" id="KW-0472">Membrane</keyword>
<keyword evidence="1" id="KW-0442">Lipid degradation</keyword>
<evidence type="ECO:0000313" key="7">
    <source>
        <dbReference type="Proteomes" id="UP000373449"/>
    </source>
</evidence>
<dbReference type="EMBL" id="PDDX01000001">
    <property type="protein sequence ID" value="PHI29455.1"/>
    <property type="molecule type" value="Genomic_DNA"/>
</dbReference>
<comment type="function">
    <text evidence="1">Lipid phosphatase which dephosphorylates phosphatidylglycerophosphate (PGP) to phosphatidylglycerol (PG).</text>
</comment>
<dbReference type="Proteomes" id="UP000224974">
    <property type="component" value="Unassembled WGS sequence"/>
</dbReference>
<comment type="cofactor">
    <cofactor evidence="1">
        <name>Mg(2+)</name>
        <dbReference type="ChEBI" id="CHEBI:18420"/>
    </cofactor>
</comment>
<accession>A0A2C6DLX3</accession>
<evidence type="ECO:0000313" key="5">
    <source>
        <dbReference type="EMBL" id="VFS47737.1"/>
    </source>
</evidence>
<dbReference type="AlphaFoldDB" id="A0A2C6DLX3"/>
<organism evidence="4 6">
    <name type="scientific">Budvicia aquatica</name>
    <dbReference type="NCBI Taxonomy" id="82979"/>
    <lineage>
        <taxon>Bacteria</taxon>
        <taxon>Pseudomonadati</taxon>
        <taxon>Pseudomonadota</taxon>
        <taxon>Gammaproteobacteria</taxon>
        <taxon>Enterobacterales</taxon>
        <taxon>Budviciaceae</taxon>
        <taxon>Budvicia</taxon>
    </lineage>
</organism>
<evidence type="ECO:0000256" key="2">
    <source>
        <dbReference type="SAM" id="Phobius"/>
    </source>
</evidence>
<keyword evidence="1" id="KW-0460">Magnesium</keyword>
<keyword evidence="1 2" id="KW-0812">Transmembrane</keyword>
<evidence type="ECO:0000259" key="3">
    <source>
        <dbReference type="Pfam" id="PF04608"/>
    </source>
</evidence>
<feature type="transmembrane region" description="Helical" evidence="2">
    <location>
        <begin position="93"/>
        <end position="116"/>
    </location>
</feature>
<name>A0A2C6DLX3_9GAMM</name>
<dbReference type="CDD" id="cd06971">
    <property type="entry name" value="PgpA"/>
    <property type="match status" value="1"/>
</dbReference>
<keyword evidence="1 5" id="KW-0378">Hydrolase</keyword>
<dbReference type="InterPro" id="IPR007686">
    <property type="entry name" value="YutG/PgpA"/>
</dbReference>
<keyword evidence="1" id="KW-1003">Cell membrane</keyword>
<dbReference type="Proteomes" id="UP000373449">
    <property type="component" value="Unassembled WGS sequence"/>
</dbReference>
<dbReference type="RefSeq" id="WP_029092961.1">
    <property type="nucleotide sequence ID" value="NZ_CAADJA010000002.1"/>
</dbReference>
<dbReference type="SUPFAM" id="SSF101307">
    <property type="entry name" value="YutG-like"/>
    <property type="match status" value="1"/>
</dbReference>
<reference evidence="4" key="1">
    <citation type="submission" date="2017-09" db="EMBL/GenBank/DDBJ databases">
        <title>FDA dAtabase for Regulatory Grade micrObial Sequences (FDA-ARGOS): Supporting development and validation of Infectious Disease Dx tests.</title>
        <authorList>
            <person name="Minogue T."/>
            <person name="Wolcott M."/>
            <person name="Wasieloski L."/>
            <person name="Aguilar W."/>
            <person name="Moore D."/>
            <person name="Tallon L.J."/>
            <person name="Sadzewicz L."/>
            <person name="Ott S."/>
            <person name="Zhao X."/>
            <person name="Nagaraj S."/>
            <person name="Vavikolanu K."/>
            <person name="Aluvathingal J."/>
            <person name="Nadendla S."/>
            <person name="Sichtig H."/>
        </authorList>
    </citation>
    <scope>NUCLEOTIDE SEQUENCE</scope>
    <source>
        <strain evidence="4">FDAARGOS_387</strain>
    </source>
</reference>
<dbReference type="EC" id="3.1.3.27" evidence="1"/>